<evidence type="ECO:0000256" key="6">
    <source>
        <dbReference type="ARBA" id="ARBA00038129"/>
    </source>
</evidence>
<dbReference type="PANTHER" id="PTHR10252:SF8">
    <property type="entry name" value="NUCLEAR TRANSCRIPTION FACTOR Y SUBUNIT GAMMA"/>
    <property type="match status" value="1"/>
</dbReference>
<keyword evidence="4" id="KW-0804">Transcription</keyword>
<dbReference type="Gene3D" id="1.10.20.10">
    <property type="entry name" value="Histone, subunit A"/>
    <property type="match status" value="1"/>
</dbReference>
<dbReference type="PANTHER" id="PTHR10252">
    <property type="entry name" value="HISTONE-LIKE TRANSCRIPTION FACTOR CCAAT-RELATED"/>
    <property type="match status" value="1"/>
</dbReference>
<evidence type="ECO:0000313" key="7">
    <source>
        <dbReference type="Proteomes" id="UP000095281"/>
    </source>
</evidence>
<sequence length="154" mass="17162">MDSAANNLRASSPPKNLEDFWPKQQRKIDLMTMIEELTLRSWLNTQENRRKTIQKADVAAGAEKSEMFDFLIDILPRDDAQKCTDGSVPALSECLMTLENGQVIQATQIGQPIPLNCGPGQPIIMTIPGSGDQQQFQVVQMSGDEQNVVMEQQE</sequence>
<evidence type="ECO:0000256" key="5">
    <source>
        <dbReference type="ARBA" id="ARBA00023242"/>
    </source>
</evidence>
<dbReference type="GO" id="GO:0005634">
    <property type="term" value="C:nucleus"/>
    <property type="evidence" value="ECO:0007669"/>
    <property type="project" value="UniProtKB-SubCell"/>
</dbReference>
<protein>
    <submittedName>
        <fullName evidence="8">Nuclear transcription factor Y subunit gamma-like</fullName>
    </submittedName>
</protein>
<evidence type="ECO:0000313" key="8">
    <source>
        <dbReference type="WBParaSite" id="MhA1_Contig1500.frz3.gene4"/>
    </source>
</evidence>
<dbReference type="InterPro" id="IPR050568">
    <property type="entry name" value="Transcr_DNA_Rep_Reg"/>
</dbReference>
<comment type="subcellular location">
    <subcellularLocation>
        <location evidence="1">Nucleus</location>
    </subcellularLocation>
</comment>
<keyword evidence="3" id="KW-0238">DNA-binding</keyword>
<dbReference type="GO" id="GO:0000978">
    <property type="term" value="F:RNA polymerase II cis-regulatory region sequence-specific DNA binding"/>
    <property type="evidence" value="ECO:0007669"/>
    <property type="project" value="TreeGrafter"/>
</dbReference>
<keyword evidence="5" id="KW-0539">Nucleus</keyword>
<comment type="similarity">
    <text evidence="6">Belongs to the NFYC/HAP5 subunit family.</text>
</comment>
<dbReference type="InterPro" id="IPR009072">
    <property type="entry name" value="Histone-fold"/>
</dbReference>
<keyword evidence="2" id="KW-0805">Transcription regulation</keyword>
<dbReference type="GO" id="GO:0000981">
    <property type="term" value="F:DNA-binding transcription factor activity, RNA polymerase II-specific"/>
    <property type="evidence" value="ECO:0007669"/>
    <property type="project" value="TreeGrafter"/>
</dbReference>
<name>A0A1I8B6C2_MELHA</name>
<dbReference type="SUPFAM" id="SSF47113">
    <property type="entry name" value="Histone-fold"/>
    <property type="match status" value="1"/>
</dbReference>
<evidence type="ECO:0000256" key="3">
    <source>
        <dbReference type="ARBA" id="ARBA00023125"/>
    </source>
</evidence>
<dbReference type="Proteomes" id="UP000095281">
    <property type="component" value="Unplaced"/>
</dbReference>
<evidence type="ECO:0000256" key="4">
    <source>
        <dbReference type="ARBA" id="ARBA00023163"/>
    </source>
</evidence>
<dbReference type="AlphaFoldDB" id="A0A1I8B6C2"/>
<accession>A0A1I8B6C2</accession>
<organism evidence="7 8">
    <name type="scientific">Meloidogyne hapla</name>
    <name type="common">Root-knot nematode worm</name>
    <dbReference type="NCBI Taxonomy" id="6305"/>
    <lineage>
        <taxon>Eukaryota</taxon>
        <taxon>Metazoa</taxon>
        <taxon>Ecdysozoa</taxon>
        <taxon>Nematoda</taxon>
        <taxon>Chromadorea</taxon>
        <taxon>Rhabditida</taxon>
        <taxon>Tylenchina</taxon>
        <taxon>Tylenchomorpha</taxon>
        <taxon>Tylenchoidea</taxon>
        <taxon>Meloidogynidae</taxon>
        <taxon>Meloidogyninae</taxon>
        <taxon>Meloidogyne</taxon>
    </lineage>
</organism>
<dbReference type="WBParaSite" id="MhA1_Contig1500.frz3.gene4">
    <property type="protein sequence ID" value="MhA1_Contig1500.frz3.gene4"/>
    <property type="gene ID" value="MhA1_Contig1500.frz3.gene4"/>
</dbReference>
<evidence type="ECO:0000256" key="1">
    <source>
        <dbReference type="ARBA" id="ARBA00004123"/>
    </source>
</evidence>
<proteinExistence type="inferred from homology"/>
<reference evidence="8" key="1">
    <citation type="submission" date="2016-11" db="UniProtKB">
        <authorList>
            <consortium name="WormBaseParasite"/>
        </authorList>
    </citation>
    <scope>IDENTIFICATION</scope>
</reference>
<keyword evidence="7" id="KW-1185">Reference proteome</keyword>
<dbReference type="GO" id="GO:0046982">
    <property type="term" value="F:protein heterodimerization activity"/>
    <property type="evidence" value="ECO:0007669"/>
    <property type="project" value="InterPro"/>
</dbReference>
<evidence type="ECO:0000256" key="2">
    <source>
        <dbReference type="ARBA" id="ARBA00023015"/>
    </source>
</evidence>